<feature type="transmembrane region" description="Helical" evidence="1">
    <location>
        <begin position="103"/>
        <end position="121"/>
    </location>
</feature>
<organism evidence="2 3">
    <name type="scientific">Inhella crocodyli</name>
    <dbReference type="NCBI Taxonomy" id="2499851"/>
    <lineage>
        <taxon>Bacteria</taxon>
        <taxon>Pseudomonadati</taxon>
        <taxon>Pseudomonadota</taxon>
        <taxon>Betaproteobacteria</taxon>
        <taxon>Burkholderiales</taxon>
        <taxon>Sphaerotilaceae</taxon>
        <taxon>Inhella</taxon>
    </lineage>
</organism>
<reference evidence="2 3" key="1">
    <citation type="submission" date="2019-01" db="EMBL/GenBank/DDBJ databases">
        <authorList>
            <person name="Chen W.-M."/>
        </authorList>
    </citation>
    <scope>NUCLEOTIDE SEQUENCE [LARGE SCALE GENOMIC DNA]</scope>
    <source>
        <strain evidence="2 3">CCP-18</strain>
    </source>
</reference>
<feature type="transmembrane region" description="Helical" evidence="1">
    <location>
        <begin position="271"/>
        <end position="291"/>
    </location>
</feature>
<dbReference type="RefSeq" id="WP_127681063.1">
    <property type="nucleotide sequence ID" value="NZ_SACM01000001.1"/>
</dbReference>
<feature type="transmembrane region" description="Helical" evidence="1">
    <location>
        <begin position="77"/>
        <end position="96"/>
    </location>
</feature>
<dbReference type="Proteomes" id="UP000288587">
    <property type="component" value="Unassembled WGS sequence"/>
</dbReference>
<keyword evidence="1" id="KW-0472">Membrane</keyword>
<evidence type="ECO:0008006" key="4">
    <source>
        <dbReference type="Google" id="ProtNLM"/>
    </source>
</evidence>
<feature type="transmembrane region" description="Helical" evidence="1">
    <location>
        <begin position="197"/>
        <end position="224"/>
    </location>
</feature>
<protein>
    <recommendedName>
        <fullName evidence="4">Glycosyltransferase</fullName>
    </recommendedName>
</protein>
<dbReference type="OrthoDB" id="8556356at2"/>
<evidence type="ECO:0000313" key="2">
    <source>
        <dbReference type="EMBL" id="RVT88171.1"/>
    </source>
</evidence>
<feature type="transmembrane region" description="Helical" evidence="1">
    <location>
        <begin position="236"/>
        <end position="259"/>
    </location>
</feature>
<feature type="transmembrane region" description="Helical" evidence="1">
    <location>
        <begin position="20"/>
        <end position="36"/>
    </location>
</feature>
<accession>A0A3S2UHY4</accession>
<feature type="transmembrane region" description="Helical" evidence="1">
    <location>
        <begin position="141"/>
        <end position="161"/>
    </location>
</feature>
<evidence type="ECO:0000256" key="1">
    <source>
        <dbReference type="SAM" id="Phobius"/>
    </source>
</evidence>
<gene>
    <name evidence="2" type="ORF">EOD73_03980</name>
</gene>
<feature type="transmembrane region" description="Helical" evidence="1">
    <location>
        <begin position="303"/>
        <end position="320"/>
    </location>
</feature>
<keyword evidence="1" id="KW-0812">Transmembrane</keyword>
<feature type="transmembrane region" description="Helical" evidence="1">
    <location>
        <begin position="355"/>
        <end position="374"/>
    </location>
</feature>
<proteinExistence type="predicted"/>
<feature type="transmembrane region" description="Helical" evidence="1">
    <location>
        <begin position="168"/>
        <end position="185"/>
    </location>
</feature>
<comment type="caution">
    <text evidence="2">The sequence shown here is derived from an EMBL/GenBank/DDBJ whole genome shotgun (WGS) entry which is preliminary data.</text>
</comment>
<feature type="transmembrane region" description="Helical" evidence="1">
    <location>
        <begin position="428"/>
        <end position="451"/>
    </location>
</feature>
<name>A0A3S2UHY4_9BURK</name>
<keyword evidence="3" id="KW-1185">Reference proteome</keyword>
<feature type="transmembrane region" description="Helical" evidence="1">
    <location>
        <begin position="326"/>
        <end position="343"/>
    </location>
</feature>
<sequence>MNRPTPALVSEAGARPLSRWVLWVLCLCYLLPGQWLRDAWRHADLTAYGYMASLARGDSAWLKPTLAGVGPEDGALLPYWLGAMAIRLFAFADPVLASRLPFVLALAGVLALVWYAAFHLARTESAQPAPFAFGGEADTVSYARAMADAAVLALLATLGLLQMGHEATGDVVQLLGVSLWTYALASAPYRGRRAQALMVLALAGLALSGAPMLAQLLGLGGLVVCQFSRFEGARRLRWGLLTGMLLGGALASMIGAWGWRLHSMSWPQVDSWTRQLAWFTWPTLPLAIWTLWRWRAFLGSRHVAVPLTQWLVCLGAALAMGGSDRALLLTLPALAVLAAFALPTLRRSWSGMVDWFSLFFFSVGALFIWAYYLALQTAWPPRLAANLQRLAPDLAVRFEPLMLLMALLATGAWVALVRWRSSRQRAALWRTLALPAGGVVLAWVLVMTLWLQPLNLGRSNTTLVQRLQAHIPATAQCVAAHGTPRSLWASLETQGAWTVKVSPEAALVCDWMVQVLPRDAAPQTPPGWSVAGAVERPTERDARYWVLAKRPVSALAAEKRQGRGG</sequence>
<feature type="transmembrane region" description="Helical" evidence="1">
    <location>
        <begin position="394"/>
        <end position="416"/>
    </location>
</feature>
<dbReference type="EMBL" id="SACM01000001">
    <property type="protein sequence ID" value="RVT88171.1"/>
    <property type="molecule type" value="Genomic_DNA"/>
</dbReference>
<keyword evidence="1" id="KW-1133">Transmembrane helix</keyword>
<dbReference type="AlphaFoldDB" id="A0A3S2UHY4"/>
<evidence type="ECO:0000313" key="3">
    <source>
        <dbReference type="Proteomes" id="UP000288587"/>
    </source>
</evidence>